<comment type="subcellular location">
    <subcellularLocation>
        <location evidence="5">Peroxisome</location>
    </subcellularLocation>
</comment>
<feature type="binding site" evidence="6">
    <location>
        <position position="181"/>
    </location>
    <ligand>
        <name>5-hydroxyisourate</name>
        <dbReference type="ChEBI" id="CHEBI:18072"/>
    </ligand>
</feature>
<dbReference type="InterPro" id="IPR019842">
    <property type="entry name" value="Uricase_CS"/>
</dbReference>
<gene>
    <name evidence="8" type="primary">UOX</name>
</gene>
<dbReference type="PROSITE" id="PS00366">
    <property type="entry name" value="URICASE"/>
    <property type="match status" value="1"/>
</dbReference>
<dbReference type="GO" id="GO:0019628">
    <property type="term" value="P:urate catabolic process"/>
    <property type="evidence" value="ECO:0007669"/>
    <property type="project" value="UniProtKB-UniPathway"/>
</dbReference>
<keyword evidence="4 5" id="KW-0560">Oxidoreductase</keyword>
<sequence length="300" mass="34430">MSAVKAARYGKDNVRVYKVHKDEKTGIQTVYEMTVCVLLGGEIETSYVTSGLNRSLESLANNRGLQLHQGRQQRHCRNRLHYQNTIYITAKQNPVTPPELFGSILGTHFIEKYNHIHAAHVNIICHRWTRMDIDGKPHPHSFIRDSEEKRNVQVDVVEGKGIDIKSSLSGLTVLKSTNSQFWGFLRDEYTTLKETWDRILSTDVDATWQWKNFSGLQEVRSHVPKFDATWATAREVTLKTFAEDNSASVQATMYKMAEQILARQQLVETVEYSLPNKHYFEIGRFSAFPGIPCLKLSLMR</sequence>
<evidence type="ECO:0000256" key="3">
    <source>
        <dbReference type="ARBA" id="ARBA00022631"/>
    </source>
</evidence>
<comment type="pathway">
    <text evidence="1 5">Purine metabolism; urate degradation; (S)-allantoin from urate: step 1/3.</text>
</comment>
<reference evidence="8" key="1">
    <citation type="submission" date="2004-02" db="EMBL/GenBank/DDBJ databases">
        <title>Characterization of Aspergillus oryzae A-53 uricase gene.</title>
        <authorList>
            <person name="Manda K."/>
            <person name="Yabe S."/>
            <person name="Kakuta T."/>
            <person name="Koizumi T."/>
        </authorList>
    </citation>
    <scope>NUCLEOTIDE SEQUENCE</scope>
    <source>
        <strain evidence="8">A-53</strain>
    </source>
</reference>
<evidence type="ECO:0000256" key="6">
    <source>
        <dbReference type="PIRSR" id="PIRSR000241-2"/>
    </source>
</evidence>
<dbReference type="UniPathway" id="UPA00394">
    <property type="reaction ID" value="UER00650"/>
</dbReference>
<dbReference type="AlphaFoldDB" id="Q75QK6"/>
<dbReference type="PIRSF" id="PIRSF000241">
    <property type="entry name" value="Urate_oxidase"/>
    <property type="match status" value="1"/>
</dbReference>
<organism evidence="8">
    <name type="scientific">Aspergillus oryzae</name>
    <name type="common">Yellow koji mold</name>
    <dbReference type="NCBI Taxonomy" id="5062"/>
    <lineage>
        <taxon>Eukaryota</taxon>
        <taxon>Fungi</taxon>
        <taxon>Dikarya</taxon>
        <taxon>Ascomycota</taxon>
        <taxon>Pezizomycotina</taxon>
        <taxon>Eurotiomycetes</taxon>
        <taxon>Eurotiomycetidae</taxon>
        <taxon>Eurotiales</taxon>
        <taxon>Aspergillaceae</taxon>
        <taxon>Aspergillus</taxon>
        <taxon>Aspergillus subgen. Circumdati</taxon>
    </lineage>
</organism>
<comment type="catalytic activity">
    <reaction evidence="5 7">
        <text>urate + O2 + H2O = 5-hydroxyisourate + H2O2</text>
        <dbReference type="Rhea" id="RHEA:21368"/>
        <dbReference type="ChEBI" id="CHEBI:15377"/>
        <dbReference type="ChEBI" id="CHEBI:15379"/>
        <dbReference type="ChEBI" id="CHEBI:16240"/>
        <dbReference type="ChEBI" id="CHEBI:17775"/>
        <dbReference type="ChEBI" id="CHEBI:18072"/>
        <dbReference type="EC" id="1.7.3.3"/>
    </reaction>
</comment>
<dbReference type="EMBL" id="AB161978">
    <property type="protein sequence ID" value="BAD10928.1"/>
    <property type="molecule type" value="mRNA"/>
</dbReference>
<proteinExistence type="evidence at transcript level"/>
<dbReference type="SUPFAM" id="SSF55620">
    <property type="entry name" value="Tetrahydrobiopterin biosynthesis enzymes-like"/>
    <property type="match status" value="3"/>
</dbReference>
<feature type="binding site" evidence="6">
    <location>
        <position position="276"/>
    </location>
    <ligand>
        <name>urate</name>
        <dbReference type="ChEBI" id="CHEBI:17775"/>
    </ligand>
</feature>
<comment type="function">
    <text evidence="5 7">Catalyzes the oxidation of uric acid to 5-hydroxyisourate, which is further processed to form (S)-allantoin.</text>
</comment>
<evidence type="ECO:0000256" key="2">
    <source>
        <dbReference type="ARBA" id="ARBA00009760"/>
    </source>
</evidence>
<dbReference type="PANTHER" id="PTHR42874">
    <property type="entry name" value="URICASE"/>
    <property type="match status" value="1"/>
</dbReference>
<dbReference type="SMR" id="Q75QK6"/>
<dbReference type="NCBIfam" id="TIGR03383">
    <property type="entry name" value="urate_oxi"/>
    <property type="match status" value="1"/>
</dbReference>
<evidence type="ECO:0000256" key="5">
    <source>
        <dbReference type="PIRNR" id="PIRNR000241"/>
    </source>
</evidence>
<dbReference type="Gene3D" id="3.10.270.10">
    <property type="entry name" value="Urate Oxidase"/>
    <property type="match status" value="2"/>
</dbReference>
<evidence type="ECO:0000256" key="7">
    <source>
        <dbReference type="RuleBase" id="RU004455"/>
    </source>
</evidence>
<keyword evidence="5" id="KW-0576">Peroxisome</keyword>
<feature type="binding site" evidence="6">
    <location>
        <position position="249"/>
    </location>
    <ligand>
        <name>5-hydroxyisourate</name>
        <dbReference type="ChEBI" id="CHEBI:18072"/>
    </ligand>
</feature>
<keyword evidence="3 5" id="KW-0659">Purine metabolism</keyword>
<feature type="binding site" evidence="6">
    <location>
        <position position="249"/>
    </location>
    <ligand>
        <name>urate</name>
        <dbReference type="ChEBI" id="CHEBI:17775"/>
    </ligand>
</feature>
<dbReference type="EC" id="1.7.3.3" evidence="5 7"/>
<comment type="similarity">
    <text evidence="2 5 7">Belongs to the uricase family.</text>
</comment>
<feature type="binding site" evidence="6">
    <location>
        <position position="198"/>
    </location>
    <ligand>
        <name>5-hydroxyisourate</name>
        <dbReference type="ChEBI" id="CHEBI:18072"/>
    </ligand>
</feature>
<dbReference type="GO" id="GO:0006145">
    <property type="term" value="P:purine nucleobase catabolic process"/>
    <property type="evidence" value="ECO:0007669"/>
    <property type="project" value="TreeGrafter"/>
</dbReference>
<evidence type="ECO:0000256" key="1">
    <source>
        <dbReference type="ARBA" id="ARBA00004831"/>
    </source>
</evidence>
<feature type="binding site" evidence="6">
    <location>
        <position position="276"/>
    </location>
    <ligand>
        <name>O2</name>
        <dbReference type="ChEBI" id="CHEBI:15379"/>
    </ligand>
</feature>
<dbReference type="PRINTS" id="PR00093">
    <property type="entry name" value="URICASE"/>
</dbReference>
<dbReference type="GO" id="GO:0004846">
    <property type="term" value="F:urate oxidase activity"/>
    <property type="evidence" value="ECO:0007669"/>
    <property type="project" value="UniProtKB-EC"/>
</dbReference>
<feature type="binding site" evidence="6">
    <location>
        <position position="276"/>
    </location>
    <ligand>
        <name>5-hydroxyisourate</name>
        <dbReference type="ChEBI" id="CHEBI:18072"/>
    </ligand>
</feature>
<evidence type="ECO:0000256" key="4">
    <source>
        <dbReference type="ARBA" id="ARBA00023002"/>
    </source>
</evidence>
<accession>Q75QK6</accession>
<feature type="binding site" evidence="6">
    <location>
        <position position="198"/>
    </location>
    <ligand>
        <name>urate</name>
        <dbReference type="ChEBI" id="CHEBI:17775"/>
    </ligand>
</feature>
<dbReference type="VEuPathDB" id="FungiDB:AO090011000588"/>
<dbReference type="PANTHER" id="PTHR42874:SF1">
    <property type="entry name" value="URICASE"/>
    <property type="match status" value="1"/>
</dbReference>
<name>Q75QK6_ASPOZ</name>
<dbReference type="GO" id="GO:0005777">
    <property type="term" value="C:peroxisome"/>
    <property type="evidence" value="ECO:0007669"/>
    <property type="project" value="UniProtKB-SubCell"/>
</dbReference>
<dbReference type="Pfam" id="PF01014">
    <property type="entry name" value="Uricase"/>
    <property type="match status" value="2"/>
</dbReference>
<feature type="binding site" evidence="6">
    <location>
        <position position="250"/>
    </location>
    <ligand>
        <name>urate</name>
        <dbReference type="ChEBI" id="CHEBI:17775"/>
    </ligand>
</feature>
<protein>
    <recommendedName>
        <fullName evidence="5 7">Uricase</fullName>
        <ecNumber evidence="5 7">1.7.3.3</ecNumber>
    </recommendedName>
    <alternativeName>
        <fullName evidence="5">Urate oxidase</fullName>
    </alternativeName>
</protein>
<evidence type="ECO:0000313" key="8">
    <source>
        <dbReference type="EMBL" id="BAD10928.1"/>
    </source>
</evidence>
<dbReference type="InterPro" id="IPR002042">
    <property type="entry name" value="Uricase"/>
</dbReference>
<feature type="binding site" evidence="6">
    <location>
        <position position="250"/>
    </location>
    <ligand>
        <name>5-hydroxyisourate</name>
        <dbReference type="ChEBI" id="CHEBI:18072"/>
    </ligand>
</feature>
<feature type="binding site" evidence="6">
    <location>
        <position position="181"/>
    </location>
    <ligand>
        <name>urate</name>
        <dbReference type="ChEBI" id="CHEBI:17775"/>
    </ligand>
</feature>